<dbReference type="Proteomes" id="UP000252586">
    <property type="component" value="Unassembled WGS sequence"/>
</dbReference>
<comment type="caution">
    <text evidence="1">The sequence shown here is derived from an EMBL/GenBank/DDBJ whole genome shotgun (WGS) entry which is preliminary data.</text>
</comment>
<dbReference type="AlphaFoldDB" id="A0A366CV43"/>
<proteinExistence type="predicted"/>
<accession>A0A366CV43</accession>
<dbReference type="OrthoDB" id="4538984at2"/>
<dbReference type="RefSeq" id="WP_067514218.1">
    <property type="nucleotide sequence ID" value="NZ_QNRE01000029.1"/>
</dbReference>
<keyword evidence="2" id="KW-1185">Reference proteome</keyword>
<protein>
    <submittedName>
        <fullName evidence="1">Uncharacterized protein</fullName>
    </submittedName>
</protein>
<reference evidence="1 2" key="1">
    <citation type="submission" date="2018-06" db="EMBL/GenBank/DDBJ databases">
        <title>Genomic Encyclopedia of Type Strains, Phase IV (KMG-IV): sequencing the most valuable type-strain genomes for metagenomic binning, comparative biology and taxonomic classification.</title>
        <authorList>
            <person name="Goeker M."/>
        </authorList>
    </citation>
    <scope>NUCLEOTIDE SEQUENCE [LARGE SCALE GENOMIC DNA]</scope>
    <source>
        <strain evidence="1 2">DSM 44599</strain>
    </source>
</reference>
<evidence type="ECO:0000313" key="2">
    <source>
        <dbReference type="Proteomes" id="UP000252586"/>
    </source>
</evidence>
<name>A0A366CV43_9NOCA</name>
<gene>
    <name evidence="1" type="ORF">DFR74_12914</name>
</gene>
<dbReference type="STRING" id="1210090.GCA_001613185_06656"/>
<dbReference type="EMBL" id="QNRE01000029">
    <property type="protein sequence ID" value="RBO79938.1"/>
    <property type="molecule type" value="Genomic_DNA"/>
</dbReference>
<sequence>MLTVPDLIEWLTTLAPTSLVAIDDGGMVLEEISPGGHATGAYLEVGGFVPDPAEAPVGGLTASGHAAHPGLPVISVSDLLGMLGGTLTHIELADVRVRIPRSSISDSLGDVLDAAIGERRHQLTALLCEPADPSRFAGCLGTGTLARVPAEHLDAVFAEFEIATGLPLIRVSGNDGVARVCVELPTGRLLDLGEDLLAWLQGDEPALPPINAWIGEAALDLDPDELIPVGARDYVLATTSEPVA</sequence>
<evidence type="ECO:0000313" key="1">
    <source>
        <dbReference type="EMBL" id="RBO79938.1"/>
    </source>
</evidence>
<organism evidence="1 2">
    <name type="scientific">Nocardia puris</name>
    <dbReference type="NCBI Taxonomy" id="208602"/>
    <lineage>
        <taxon>Bacteria</taxon>
        <taxon>Bacillati</taxon>
        <taxon>Actinomycetota</taxon>
        <taxon>Actinomycetes</taxon>
        <taxon>Mycobacteriales</taxon>
        <taxon>Nocardiaceae</taxon>
        <taxon>Nocardia</taxon>
    </lineage>
</organism>